<dbReference type="OrthoDB" id="292553at2759"/>
<dbReference type="PANTHER" id="PTHR31398">
    <property type="entry name" value="MEIOTIC NUCLEAR DIVISION PROTEIN 1 HOMOLOG"/>
    <property type="match status" value="1"/>
</dbReference>
<keyword evidence="1" id="KW-0472">Membrane</keyword>
<organism evidence="2 3">
    <name type="scientific">Tetrahymena thermophila (strain SB210)</name>
    <dbReference type="NCBI Taxonomy" id="312017"/>
    <lineage>
        <taxon>Eukaryota</taxon>
        <taxon>Sar</taxon>
        <taxon>Alveolata</taxon>
        <taxon>Ciliophora</taxon>
        <taxon>Intramacronucleata</taxon>
        <taxon>Oligohymenophorea</taxon>
        <taxon>Hymenostomatida</taxon>
        <taxon>Tetrahymenina</taxon>
        <taxon>Tetrahymenidae</taxon>
        <taxon>Tetrahymena</taxon>
    </lineage>
</organism>
<dbReference type="eggNOG" id="ENOG502SJ6P">
    <property type="taxonomic scope" value="Eukaryota"/>
</dbReference>
<dbReference type="FunCoup" id="Q245T4">
    <property type="interactions" value="57"/>
</dbReference>
<proteinExistence type="predicted"/>
<keyword evidence="1 2" id="KW-0812">Transmembrane</keyword>
<feature type="transmembrane region" description="Helical" evidence="1">
    <location>
        <begin position="33"/>
        <end position="50"/>
    </location>
</feature>
<accession>Q245T4</accession>
<sequence>MPSITKKILSNCDVLGSPIGLNFQKRNIYRTPFGAFISIVFAVFMGLFFWNTITQFLSKDVVKVAMSKTYSTNPSQIQISPTGLMFAVKVDSPDFINRPIFNITFERRDYVNHPDGSLDRNRYPMYLEPCTLDHWTQLPSYNINWTDQFIKANLSSYLCPRKDDIIEIEGIFSSEHFKHIKIGITDCKNNTPLNNPWRPVCASPQFIKSYFDANKNVRVVMQVVNYIINPPDPVNYITSFLDNQLFFTVNPQSYQTADIYFNQYEFITDNSIMPYKQIETKKLPVLENGNFRAQQFLYTQTSYGDFFFRRDPVTYTLNRQFQKISEVISYIGGFSQIFLSISAVLVCFYNDYIYSVKLANKLYNFEVQAKDNQNTILQQQHISQNMYTHESSPTIKKGINSKNNNQHQEQINLMAYQKQQFENTRQSFQIIQKSNNSIKDNNCIIESQKYIDELNNKNFKQSSTQKNDNLQLNQYDNSSRYLSCQVENHDEKLNENKLIQFKEDTDSQRDNQHQEPIQNANILNLEQSQGSYIPDEGNQAYVQIQFDKSQAFIKELNLKNLSEFKQQNQLNQSDYKQKNLKNVNLEEQQLGINEQANKNVKQYTQHIISPASEQNIQILLHSEINTERIKFEPEIENMIIEDGTNNIYKKVNSKQDQNKPGFSIQNNQQNTYLTVENNTFKQTPFKSDNNLRKPQLFDQYILPAQKSYSSQKILNKQVEINTSKNYVKQKIENSQAFTDRQTYLKNKFSQILKREENLDMTYKFFIYKLTCKKFCKTKQVMLVEKAHKLIRKDLDVSVILYKLKELEKFKKLFLNEQQEVLFNFFPKPIISSDVQKELPSRLNIQESQKDEKKYLKNFINNIKKSNFNKKVQKTFNINERVATKVSFALQKLKKPIKNANQIFQYDQMSAYQTLYQAYIAILHKKEITEFDKKLIFLLGQEMNGIFEESEKQIINYFSFFRLILFKQLKNHRKTNNNIKQQIVASKCSRQLIYQK</sequence>
<keyword evidence="3" id="KW-1185">Reference proteome</keyword>
<dbReference type="EMBL" id="GG662474">
    <property type="protein sequence ID" value="EAS03549.3"/>
    <property type="molecule type" value="Genomic_DNA"/>
</dbReference>
<dbReference type="GeneID" id="7841490"/>
<gene>
    <name evidence="2" type="ORF">TTHERM_00245650</name>
</gene>
<dbReference type="GO" id="GO:0005634">
    <property type="term" value="C:nucleus"/>
    <property type="evidence" value="ECO:0007669"/>
    <property type="project" value="TreeGrafter"/>
</dbReference>
<dbReference type="PANTHER" id="PTHR31398:SF0">
    <property type="entry name" value="MEIOTIC NUCLEAR DIVISION PROTEIN 1 HOMOLOG"/>
    <property type="match status" value="1"/>
</dbReference>
<name>Q245T4_TETTS</name>
<dbReference type="HOGENOM" id="CLU_007792_0_0_1"/>
<dbReference type="Proteomes" id="UP000009168">
    <property type="component" value="Unassembled WGS sequence"/>
</dbReference>
<dbReference type="InParanoid" id="Q245T4"/>
<evidence type="ECO:0000313" key="2">
    <source>
        <dbReference type="EMBL" id="EAS03549.3"/>
    </source>
</evidence>
<reference evidence="3" key="1">
    <citation type="journal article" date="2006" name="PLoS Biol.">
        <title>Macronuclear genome sequence of the ciliate Tetrahymena thermophila, a model eukaryote.</title>
        <authorList>
            <person name="Eisen J.A."/>
            <person name="Coyne R.S."/>
            <person name="Wu M."/>
            <person name="Wu D."/>
            <person name="Thiagarajan M."/>
            <person name="Wortman J.R."/>
            <person name="Badger J.H."/>
            <person name="Ren Q."/>
            <person name="Amedeo P."/>
            <person name="Jones K.M."/>
            <person name="Tallon L.J."/>
            <person name="Delcher A.L."/>
            <person name="Salzberg S.L."/>
            <person name="Silva J.C."/>
            <person name="Haas B.J."/>
            <person name="Majoros W.H."/>
            <person name="Farzad M."/>
            <person name="Carlton J.M."/>
            <person name="Smith R.K. Jr."/>
            <person name="Garg J."/>
            <person name="Pearlman R.E."/>
            <person name="Karrer K.M."/>
            <person name="Sun L."/>
            <person name="Manning G."/>
            <person name="Elde N.C."/>
            <person name="Turkewitz A.P."/>
            <person name="Asai D.J."/>
            <person name="Wilkes D.E."/>
            <person name="Wang Y."/>
            <person name="Cai H."/>
            <person name="Collins K."/>
            <person name="Stewart B.A."/>
            <person name="Lee S.R."/>
            <person name="Wilamowska K."/>
            <person name="Weinberg Z."/>
            <person name="Ruzzo W.L."/>
            <person name="Wloga D."/>
            <person name="Gaertig J."/>
            <person name="Frankel J."/>
            <person name="Tsao C.-C."/>
            <person name="Gorovsky M.A."/>
            <person name="Keeling P.J."/>
            <person name="Waller R.F."/>
            <person name="Patron N.J."/>
            <person name="Cherry J.M."/>
            <person name="Stover N.A."/>
            <person name="Krieger C.J."/>
            <person name="del Toro C."/>
            <person name="Ryder H.F."/>
            <person name="Williamson S.C."/>
            <person name="Barbeau R.A."/>
            <person name="Hamilton E.P."/>
            <person name="Orias E."/>
        </authorList>
    </citation>
    <scope>NUCLEOTIDE SEQUENCE [LARGE SCALE GENOMIC DNA]</scope>
    <source>
        <strain evidence="3">SB210</strain>
    </source>
</reference>
<protein>
    <submittedName>
        <fullName evidence="2">Transmembrane protein, putative</fullName>
    </submittedName>
</protein>
<dbReference type="RefSeq" id="XP_001023794.3">
    <property type="nucleotide sequence ID" value="XM_001023794.3"/>
</dbReference>
<dbReference type="AlphaFoldDB" id="Q245T4"/>
<evidence type="ECO:0000313" key="3">
    <source>
        <dbReference type="Proteomes" id="UP000009168"/>
    </source>
</evidence>
<dbReference type="GO" id="GO:0007131">
    <property type="term" value="P:reciprocal meiotic recombination"/>
    <property type="evidence" value="ECO:0007669"/>
    <property type="project" value="TreeGrafter"/>
</dbReference>
<keyword evidence="1" id="KW-1133">Transmembrane helix</keyword>
<dbReference type="KEGG" id="tet:TTHERM_00245650"/>
<evidence type="ECO:0000256" key="1">
    <source>
        <dbReference type="SAM" id="Phobius"/>
    </source>
</evidence>